<evidence type="ECO:0000259" key="1">
    <source>
        <dbReference type="PROSITE" id="PS50965"/>
    </source>
</evidence>
<reference evidence="3" key="1">
    <citation type="journal article" date="2019" name="Int. J. Syst. Evol. Microbiol.">
        <title>The Global Catalogue of Microorganisms (GCM) 10K type strain sequencing project: providing services to taxonomists for standard genome sequencing and annotation.</title>
        <authorList>
            <consortium name="The Broad Institute Genomics Platform"/>
            <consortium name="The Broad Institute Genome Sequencing Center for Infectious Disease"/>
            <person name="Wu L."/>
            <person name="Ma J."/>
        </authorList>
    </citation>
    <scope>NUCLEOTIDE SEQUENCE [LARGE SCALE GENOMIC DNA]</scope>
    <source>
        <strain evidence="3">CCUG 15531</strain>
    </source>
</reference>
<dbReference type="InterPro" id="IPR011528">
    <property type="entry name" value="NERD"/>
</dbReference>
<proteinExistence type="predicted"/>
<dbReference type="PROSITE" id="PS50965">
    <property type="entry name" value="NERD"/>
    <property type="match status" value="1"/>
</dbReference>
<evidence type="ECO:0000313" key="3">
    <source>
        <dbReference type="Proteomes" id="UP001597227"/>
    </source>
</evidence>
<accession>A0ABW4MMB7</accession>
<dbReference type="Pfam" id="PF08378">
    <property type="entry name" value="NERD"/>
    <property type="match status" value="1"/>
</dbReference>
<organism evidence="2 3">
    <name type="scientific">Fredinandcohnia salidurans</name>
    <dbReference type="NCBI Taxonomy" id="2595041"/>
    <lineage>
        <taxon>Bacteria</taxon>
        <taxon>Bacillati</taxon>
        <taxon>Bacillota</taxon>
        <taxon>Bacilli</taxon>
        <taxon>Bacillales</taxon>
        <taxon>Bacillaceae</taxon>
        <taxon>Fredinandcohnia</taxon>
    </lineage>
</organism>
<dbReference type="EMBL" id="JBHUEK010000010">
    <property type="protein sequence ID" value="MFD1778538.1"/>
    <property type="molecule type" value="Genomic_DNA"/>
</dbReference>
<name>A0ABW4MMB7_9BACI</name>
<feature type="domain" description="NERD" evidence="1">
    <location>
        <begin position="41"/>
        <end position="163"/>
    </location>
</feature>
<comment type="caution">
    <text evidence="2">The sequence shown here is derived from an EMBL/GenBank/DDBJ whole genome shotgun (WGS) entry which is preliminary data.</text>
</comment>
<keyword evidence="3" id="KW-1185">Reference proteome</keyword>
<evidence type="ECO:0000313" key="2">
    <source>
        <dbReference type="EMBL" id="MFD1778538.1"/>
    </source>
</evidence>
<sequence>MRKKELEIPLRIRKLEAELKRLPESHPKYQEISDEYGRRMSGYRGEQSLKYYLSFLKEKNYSIFHNLRLPDISGEHYFEIDILLISPNYQLIIDAKNYRGELYFDGKFDQLIQTYKDTKKPYHCPVAQITRQQLQLKRLLETFKLTSPPIETLVVFTNPNAIIDASIDFKHFYKVIKSPSFLTKIELFEKRNRQEVLDKKQLQKVSKLLLKSHTPHNHDILAQFGIKKHELINGVRCPKCDYLPMTRKVRSWSCPSCHYSSSKPYYNSLNEYILLFGNTITNRQLRDFLDIQSISTAKHILTSLNLPYSGSYKDRSYTITEKDLQLMNHNEQ</sequence>
<gene>
    <name evidence="2" type="ORF">ACFSFW_07640</name>
</gene>
<protein>
    <submittedName>
        <fullName evidence="2">Nuclease-related domain-containing protein</fullName>
    </submittedName>
</protein>
<dbReference type="RefSeq" id="WP_388036811.1">
    <property type="nucleotide sequence ID" value="NZ_JBHUEK010000010.1"/>
</dbReference>
<dbReference type="Proteomes" id="UP001597227">
    <property type="component" value="Unassembled WGS sequence"/>
</dbReference>